<protein>
    <submittedName>
        <fullName evidence="1">Uncharacterized protein</fullName>
    </submittedName>
</protein>
<name>A0A387G709_9HYPH</name>
<dbReference type="RefSeq" id="WP_120708203.1">
    <property type="nucleotide sequence ID" value="NZ_CP032695.1"/>
</dbReference>
<organism evidence="1 2">
    <name type="scientific">Rhizobium jaguaris</name>
    <dbReference type="NCBI Taxonomy" id="1312183"/>
    <lineage>
        <taxon>Bacteria</taxon>
        <taxon>Pseudomonadati</taxon>
        <taxon>Pseudomonadota</taxon>
        <taxon>Alphaproteobacteria</taxon>
        <taxon>Hyphomicrobiales</taxon>
        <taxon>Rhizobiaceae</taxon>
        <taxon>Rhizobium/Agrobacterium group</taxon>
        <taxon>Rhizobium</taxon>
    </lineage>
</organism>
<keyword evidence="2" id="KW-1185">Reference proteome</keyword>
<gene>
    <name evidence="1" type="ORF">CCGE525_31995</name>
</gene>
<proteinExistence type="predicted"/>
<geneLocation type="plasmid" evidence="2">
    <name>prccge525c</name>
</geneLocation>
<dbReference type="OrthoDB" id="8454744at2"/>
<evidence type="ECO:0000313" key="2">
    <source>
        <dbReference type="Proteomes" id="UP000282195"/>
    </source>
</evidence>
<keyword evidence="1" id="KW-0614">Plasmid</keyword>
<dbReference type="AlphaFoldDB" id="A0A387G709"/>
<sequence>MPEDDNLRARDFARMFRLISAAKERAEALQLRNLVHLTNMALLQVALDWEGLDPERDPDIDLGGLVREKERIAMRHGRENLLVLPHT</sequence>
<accession>A0A387G709</accession>
<evidence type="ECO:0000313" key="1">
    <source>
        <dbReference type="EMBL" id="AYG63296.1"/>
    </source>
</evidence>
<dbReference type="EMBL" id="CP032695">
    <property type="protein sequence ID" value="AYG63296.1"/>
    <property type="molecule type" value="Genomic_DNA"/>
</dbReference>
<dbReference type="Proteomes" id="UP000282195">
    <property type="component" value="Plasmid pRCCGE525c"/>
</dbReference>
<reference evidence="1 2" key="1">
    <citation type="submission" date="2018-10" db="EMBL/GenBank/DDBJ databases">
        <title>Rhizobium etli, R. leguminosarum and a new Rhizobium genospecies from Phaseolus dumosus.</title>
        <authorList>
            <person name="Ramirez-Puebla S.T."/>
            <person name="Rogel-Hernandez M.A."/>
            <person name="Guerrero G."/>
            <person name="Ormeno-Orrillo E."/>
            <person name="Martinez-Romero J.C."/>
            <person name="Negrete-Yankelevich S."/>
            <person name="Martinez-Romero E."/>
        </authorList>
    </citation>
    <scope>NUCLEOTIDE SEQUENCE [LARGE SCALE GENOMIC DNA]</scope>
    <source>
        <strain evidence="1 2">CCGE525</strain>
        <plasmid evidence="2">prccge525c</plasmid>
    </source>
</reference>
<dbReference type="KEGG" id="rjg:CCGE525_31995"/>